<keyword evidence="2" id="KW-0004">4Fe-4S</keyword>
<organism evidence="11 12">
    <name type="scientific">Chlorobaculum parvum (strain DSM 263 / NCIMB 8327)</name>
    <name type="common">Chlorobium vibrioforme subsp. thiosulfatophilum</name>
    <dbReference type="NCBI Taxonomy" id="517417"/>
    <lineage>
        <taxon>Bacteria</taxon>
        <taxon>Pseudomonadati</taxon>
        <taxon>Chlorobiota</taxon>
        <taxon>Chlorobiia</taxon>
        <taxon>Chlorobiales</taxon>
        <taxon>Chlorobiaceae</taxon>
        <taxon>Chlorobaculum</taxon>
    </lineage>
</organism>
<dbReference type="PROSITE" id="PS01278">
    <property type="entry name" value="MTTASE_RADICAL"/>
    <property type="match status" value="1"/>
</dbReference>
<keyword evidence="7" id="KW-0408">Iron</keyword>
<evidence type="ECO:0000259" key="10">
    <source>
        <dbReference type="PROSITE" id="PS51918"/>
    </source>
</evidence>
<gene>
    <name evidence="11" type="ordered locus">Cpar_0429</name>
</gene>
<dbReference type="InterPro" id="IPR034466">
    <property type="entry name" value="Methyltransferase_Class_B"/>
</dbReference>
<dbReference type="InterPro" id="IPR020612">
    <property type="entry name" value="Methylthiotransferase_CS"/>
</dbReference>
<comment type="cofactor">
    <cofactor evidence="1">
        <name>[4Fe-4S] cluster</name>
        <dbReference type="ChEBI" id="CHEBI:49883"/>
    </cofactor>
</comment>
<evidence type="ECO:0000256" key="2">
    <source>
        <dbReference type="ARBA" id="ARBA00022485"/>
    </source>
</evidence>
<evidence type="ECO:0000259" key="9">
    <source>
        <dbReference type="PROSITE" id="PS51332"/>
    </source>
</evidence>
<dbReference type="InterPro" id="IPR023404">
    <property type="entry name" value="rSAM_horseshoe"/>
</dbReference>
<dbReference type="InterPro" id="IPR006158">
    <property type="entry name" value="Cobalamin-bd"/>
</dbReference>
<dbReference type="GO" id="GO:0005829">
    <property type="term" value="C:cytosol"/>
    <property type="evidence" value="ECO:0007669"/>
    <property type="project" value="TreeGrafter"/>
</dbReference>
<dbReference type="KEGG" id="cpc:Cpar_0429"/>
<dbReference type="InterPro" id="IPR034498">
    <property type="entry name" value="Bacteriochlorophyll_C8_MT"/>
</dbReference>
<feature type="domain" description="Radical SAM core" evidence="10">
    <location>
        <begin position="170"/>
        <end position="399"/>
    </location>
</feature>
<sequence>MQFPDPEATRPLKILLVSPQGKMDDDSNQKPLFHMALGVLASLTPPQHKLEMVDEHFHDEINYDGDYDMVGITSRTLEATRAYEIADEFRRHGKTVILGGLHISFNPEEAAKHADCIVVGEADNLWTTLLDDVANNRLKERYDADDFPPVKSITPINYARIAEASKRTKVDGTKSIPIYVTRGCPFNCSFCVTPNFTGKKYRAQNPESLKQQVEEAKKYFFKANGKNSKPWFMLTDENLGINKKKLWEALDLLKECDITFSVFLSINFLEDPVTVKKLVDAGCNFVLAGLESIKQSTLEHYNKGHVNSAEKYTKIIEDCRQAGLNIQGNFLFNPAIDTFEDIDELVQFVEKNRIFMPIFQIITPYPGTQMYHEYKDSGLITDEDWEKYNALHLVIKSDRYDPLLFQYKVLSSYVKVYSWRHILARTWVNPRKMINLVTSIAFKTHLTAQLKAFEREHNMNPAMLTGVKPREANG</sequence>
<dbReference type="SFLD" id="SFLDG01123">
    <property type="entry name" value="methyltransferase_(Class_B)"/>
    <property type="match status" value="1"/>
</dbReference>
<dbReference type="EMBL" id="CP001099">
    <property type="protein sequence ID" value="ACF10851.1"/>
    <property type="molecule type" value="Genomic_DNA"/>
</dbReference>
<dbReference type="PROSITE" id="PS51918">
    <property type="entry name" value="RADICAL_SAM"/>
    <property type="match status" value="1"/>
</dbReference>
<keyword evidence="4" id="KW-0808">Transferase</keyword>
<dbReference type="HOGENOM" id="CLU_021572_5_1_10"/>
<evidence type="ECO:0000256" key="8">
    <source>
        <dbReference type="ARBA" id="ARBA00023014"/>
    </source>
</evidence>
<dbReference type="Pfam" id="PF04055">
    <property type="entry name" value="Radical_SAM"/>
    <property type="match status" value="1"/>
</dbReference>
<dbReference type="CDD" id="cd01335">
    <property type="entry name" value="Radical_SAM"/>
    <property type="match status" value="1"/>
</dbReference>
<evidence type="ECO:0000256" key="7">
    <source>
        <dbReference type="ARBA" id="ARBA00023004"/>
    </source>
</evidence>
<keyword evidence="5" id="KW-0949">S-adenosyl-L-methionine</keyword>
<reference evidence="11" key="1">
    <citation type="submission" date="2008-06" db="EMBL/GenBank/DDBJ databases">
        <title>Complete sequence of Chlorobaculum parvum NCIB 8327.</title>
        <authorList>
            <consortium name="US DOE Joint Genome Institute"/>
            <person name="Lucas S."/>
            <person name="Copeland A."/>
            <person name="Lapidus A."/>
            <person name="Glavina del Rio T."/>
            <person name="Dalin E."/>
            <person name="Tice H."/>
            <person name="Bruce D."/>
            <person name="Goodwin L."/>
            <person name="Pitluck S."/>
            <person name="Schmutz J."/>
            <person name="Larimer F."/>
            <person name="Land M."/>
            <person name="Hauser L."/>
            <person name="Kyrpides N."/>
            <person name="Mikhailova N."/>
            <person name="Zhao F."/>
            <person name="Li T."/>
            <person name="Liu Z."/>
            <person name="Overmann J."/>
            <person name="Bryant D.A."/>
            <person name="Richardson P."/>
        </authorList>
    </citation>
    <scope>NUCLEOTIDE SEQUENCE [LARGE SCALE GENOMIC DNA]</scope>
    <source>
        <strain evidence="11">NCIB 8327</strain>
    </source>
</reference>
<dbReference type="Proteomes" id="UP000008811">
    <property type="component" value="Chromosome"/>
</dbReference>
<dbReference type="SMART" id="SM00729">
    <property type="entry name" value="Elp3"/>
    <property type="match status" value="1"/>
</dbReference>
<dbReference type="InterPro" id="IPR007197">
    <property type="entry name" value="rSAM"/>
</dbReference>
<evidence type="ECO:0000256" key="1">
    <source>
        <dbReference type="ARBA" id="ARBA00001966"/>
    </source>
</evidence>
<evidence type="ECO:0000313" key="12">
    <source>
        <dbReference type="Proteomes" id="UP000008811"/>
    </source>
</evidence>
<dbReference type="GO" id="GO:0031419">
    <property type="term" value="F:cobalamin binding"/>
    <property type="evidence" value="ECO:0007669"/>
    <property type="project" value="InterPro"/>
</dbReference>
<dbReference type="GO" id="GO:0046872">
    <property type="term" value="F:metal ion binding"/>
    <property type="evidence" value="ECO:0007669"/>
    <property type="project" value="UniProtKB-KW"/>
</dbReference>
<keyword evidence="8" id="KW-0411">Iron-sulfur</keyword>
<accession>B3QLG1</accession>
<keyword evidence="6" id="KW-0479">Metal-binding</keyword>
<dbReference type="SUPFAM" id="SSF102114">
    <property type="entry name" value="Radical SAM enzymes"/>
    <property type="match status" value="1"/>
</dbReference>
<evidence type="ECO:0000256" key="6">
    <source>
        <dbReference type="ARBA" id="ARBA00022723"/>
    </source>
</evidence>
<dbReference type="Gene3D" id="3.80.30.20">
    <property type="entry name" value="tm_1862 like domain"/>
    <property type="match status" value="1"/>
</dbReference>
<dbReference type="STRING" id="517417.Cpar_0429"/>
<dbReference type="PROSITE" id="PS51332">
    <property type="entry name" value="B12_BINDING"/>
    <property type="match status" value="1"/>
</dbReference>
<dbReference type="RefSeq" id="WP_012501684.1">
    <property type="nucleotide sequence ID" value="NC_011027.1"/>
</dbReference>
<name>B3QLG1_CHLP8</name>
<dbReference type="SFLD" id="SFLDF00307">
    <property type="entry name" value="bacteriochlorophyll_C8_methylt"/>
    <property type="match status" value="1"/>
</dbReference>
<evidence type="ECO:0000256" key="5">
    <source>
        <dbReference type="ARBA" id="ARBA00022691"/>
    </source>
</evidence>
<dbReference type="PANTHER" id="PTHR43409:SF7">
    <property type="entry name" value="BLL1977 PROTEIN"/>
    <property type="match status" value="1"/>
</dbReference>
<protein>
    <submittedName>
        <fullName evidence="11">Radical SAM domain protein</fullName>
    </submittedName>
</protein>
<dbReference type="InterPro" id="IPR051198">
    <property type="entry name" value="BchE-like"/>
</dbReference>
<keyword evidence="12" id="KW-1185">Reference proteome</keyword>
<dbReference type="InterPro" id="IPR006638">
    <property type="entry name" value="Elp3/MiaA/NifB-like_rSAM"/>
</dbReference>
<dbReference type="Gene3D" id="3.40.50.280">
    <property type="entry name" value="Cobalamin-binding domain"/>
    <property type="match status" value="1"/>
</dbReference>
<evidence type="ECO:0000313" key="11">
    <source>
        <dbReference type="EMBL" id="ACF10851.1"/>
    </source>
</evidence>
<dbReference type="GO" id="GO:0003824">
    <property type="term" value="F:catalytic activity"/>
    <property type="evidence" value="ECO:0007669"/>
    <property type="project" value="InterPro"/>
</dbReference>
<dbReference type="PANTHER" id="PTHR43409">
    <property type="entry name" value="ANAEROBIC MAGNESIUM-PROTOPORPHYRIN IX MONOMETHYL ESTER CYCLASE-RELATED"/>
    <property type="match status" value="1"/>
</dbReference>
<proteinExistence type="predicted"/>
<feature type="domain" description="B12-binding" evidence="9">
    <location>
        <begin position="11"/>
        <end position="140"/>
    </location>
</feature>
<dbReference type="InterPro" id="IPR058240">
    <property type="entry name" value="rSAM_sf"/>
</dbReference>
<dbReference type="SFLD" id="SFLDS00029">
    <property type="entry name" value="Radical_SAM"/>
    <property type="match status" value="1"/>
</dbReference>
<evidence type="ECO:0000256" key="4">
    <source>
        <dbReference type="ARBA" id="ARBA00022679"/>
    </source>
</evidence>
<dbReference type="GO" id="GO:0051539">
    <property type="term" value="F:4 iron, 4 sulfur cluster binding"/>
    <property type="evidence" value="ECO:0007669"/>
    <property type="project" value="UniProtKB-KW"/>
</dbReference>
<evidence type="ECO:0000256" key="3">
    <source>
        <dbReference type="ARBA" id="ARBA00022603"/>
    </source>
</evidence>
<dbReference type="eggNOG" id="COG1032">
    <property type="taxonomic scope" value="Bacteria"/>
</dbReference>
<keyword evidence="3" id="KW-0489">Methyltransferase</keyword>
<dbReference type="AlphaFoldDB" id="B3QLG1"/>
<dbReference type="SFLD" id="SFLDG01082">
    <property type="entry name" value="B12-binding_domain_containing"/>
    <property type="match status" value="1"/>
</dbReference>